<keyword evidence="3" id="KW-1185">Reference proteome</keyword>
<protein>
    <submittedName>
        <fullName evidence="2">Uncharacterized protein</fullName>
    </submittedName>
</protein>
<sequence length="113" mass="12326">MSLARLSPRGRTPYKECARRAGHPDRRLLADAGRFIHLEHLSVIGAQYNRFFVCVVVARTLRHSKRPPSAGAARTRCDGGGRLRGPPALPLFGPPTSFGRTQGCAGADMPHRL</sequence>
<gene>
    <name evidence="2" type="ORF">EVAR_47274_1</name>
</gene>
<accession>A0A4C1XJB3</accession>
<evidence type="ECO:0000313" key="2">
    <source>
        <dbReference type="EMBL" id="GBP62389.1"/>
    </source>
</evidence>
<name>A0A4C1XJB3_EUMVA</name>
<dbReference type="AlphaFoldDB" id="A0A4C1XJB3"/>
<feature type="region of interest" description="Disordered" evidence="1">
    <location>
        <begin position="1"/>
        <end position="20"/>
    </location>
</feature>
<dbReference type="EMBL" id="BGZK01000840">
    <property type="protein sequence ID" value="GBP62389.1"/>
    <property type="molecule type" value="Genomic_DNA"/>
</dbReference>
<evidence type="ECO:0000313" key="3">
    <source>
        <dbReference type="Proteomes" id="UP000299102"/>
    </source>
</evidence>
<comment type="caution">
    <text evidence="2">The sequence shown here is derived from an EMBL/GenBank/DDBJ whole genome shotgun (WGS) entry which is preliminary data.</text>
</comment>
<organism evidence="2 3">
    <name type="scientific">Eumeta variegata</name>
    <name type="common">Bagworm moth</name>
    <name type="synonym">Eumeta japonica</name>
    <dbReference type="NCBI Taxonomy" id="151549"/>
    <lineage>
        <taxon>Eukaryota</taxon>
        <taxon>Metazoa</taxon>
        <taxon>Ecdysozoa</taxon>
        <taxon>Arthropoda</taxon>
        <taxon>Hexapoda</taxon>
        <taxon>Insecta</taxon>
        <taxon>Pterygota</taxon>
        <taxon>Neoptera</taxon>
        <taxon>Endopterygota</taxon>
        <taxon>Lepidoptera</taxon>
        <taxon>Glossata</taxon>
        <taxon>Ditrysia</taxon>
        <taxon>Tineoidea</taxon>
        <taxon>Psychidae</taxon>
        <taxon>Oiketicinae</taxon>
        <taxon>Eumeta</taxon>
    </lineage>
</organism>
<reference evidence="2 3" key="1">
    <citation type="journal article" date="2019" name="Commun. Biol.">
        <title>The bagworm genome reveals a unique fibroin gene that provides high tensile strength.</title>
        <authorList>
            <person name="Kono N."/>
            <person name="Nakamura H."/>
            <person name="Ohtoshi R."/>
            <person name="Tomita M."/>
            <person name="Numata K."/>
            <person name="Arakawa K."/>
        </authorList>
    </citation>
    <scope>NUCLEOTIDE SEQUENCE [LARGE SCALE GENOMIC DNA]</scope>
</reference>
<proteinExistence type="predicted"/>
<evidence type="ECO:0000256" key="1">
    <source>
        <dbReference type="SAM" id="MobiDB-lite"/>
    </source>
</evidence>
<feature type="region of interest" description="Disordered" evidence="1">
    <location>
        <begin position="65"/>
        <end position="113"/>
    </location>
</feature>
<dbReference type="Proteomes" id="UP000299102">
    <property type="component" value="Unassembled WGS sequence"/>
</dbReference>